<protein>
    <submittedName>
        <fullName evidence="2">Uncharacterized protein</fullName>
    </submittedName>
</protein>
<dbReference type="EMBL" id="SRLO01000615">
    <property type="protein sequence ID" value="TNN50479.1"/>
    <property type="molecule type" value="Genomic_DNA"/>
</dbReference>
<feature type="region of interest" description="Disordered" evidence="1">
    <location>
        <begin position="235"/>
        <end position="257"/>
    </location>
</feature>
<gene>
    <name evidence="2" type="ORF">EYF80_039289</name>
</gene>
<sequence>MLGVGGLSFSLGMGSSEVMVGLTENAGSKNDSLNFSFTLAPLGPEQDDGLKTQTSRTRDPGPELHRDLMISLAVFSMVMSSSGILFSSTSEAMKVSRSPLSTLMRRIFSSLGGPSDSALSFRKSVGPMDEPDSGSLRSSEARSSELLEVHSPCSPSLAELAPDTASLHLAEDDDEDEEDNDDKVQKVSSLFSRCFFFSFRSSCFLLPWPCFSFVFSCLWRSFALTWPSGASGASRPSAPAGDCRPGVSSQLLPSSARDDSEMVVSRCSSFTTGGGLKVETSALMAFILSSAASSTFGCVCSSRGGGADLRDGNAGLSGGWVESDVGELPCCWRQISGPSDSEEEYLTPSRAEGGGLPKGPPRYAYFWLSRTVARDLKVLLTPVWWRCGRRGGGEHDGASSSSSSSSSSTSLLLVLPTPASIGRRGFGGTTGDGLKQSSSSSLSEDVRLHGDAREPWRLSTGGLACGSEPKSSRLGGCFVAGMRSGALR</sequence>
<name>A0A4Z2GAR6_9TELE</name>
<dbReference type="Proteomes" id="UP000314294">
    <property type="component" value="Unassembled WGS sequence"/>
</dbReference>
<evidence type="ECO:0000256" key="1">
    <source>
        <dbReference type="SAM" id="MobiDB-lite"/>
    </source>
</evidence>
<organism evidence="2 3">
    <name type="scientific">Liparis tanakae</name>
    <name type="common">Tanaka's snailfish</name>
    <dbReference type="NCBI Taxonomy" id="230148"/>
    <lineage>
        <taxon>Eukaryota</taxon>
        <taxon>Metazoa</taxon>
        <taxon>Chordata</taxon>
        <taxon>Craniata</taxon>
        <taxon>Vertebrata</taxon>
        <taxon>Euteleostomi</taxon>
        <taxon>Actinopterygii</taxon>
        <taxon>Neopterygii</taxon>
        <taxon>Teleostei</taxon>
        <taxon>Neoteleostei</taxon>
        <taxon>Acanthomorphata</taxon>
        <taxon>Eupercaria</taxon>
        <taxon>Perciformes</taxon>
        <taxon>Cottioidei</taxon>
        <taxon>Cottales</taxon>
        <taxon>Liparidae</taxon>
        <taxon>Liparis</taxon>
    </lineage>
</organism>
<dbReference type="AlphaFoldDB" id="A0A4Z2GAR6"/>
<feature type="region of interest" description="Disordered" evidence="1">
    <location>
        <begin position="44"/>
        <end position="63"/>
    </location>
</feature>
<accession>A0A4Z2GAR6</accession>
<keyword evidence="3" id="KW-1185">Reference proteome</keyword>
<feature type="region of interest" description="Disordered" evidence="1">
    <location>
        <begin position="422"/>
        <end position="446"/>
    </location>
</feature>
<evidence type="ECO:0000313" key="2">
    <source>
        <dbReference type="EMBL" id="TNN50479.1"/>
    </source>
</evidence>
<evidence type="ECO:0000313" key="3">
    <source>
        <dbReference type="Proteomes" id="UP000314294"/>
    </source>
</evidence>
<feature type="region of interest" description="Disordered" evidence="1">
    <location>
        <begin position="119"/>
        <end position="141"/>
    </location>
</feature>
<comment type="caution">
    <text evidence="2">The sequence shown here is derived from an EMBL/GenBank/DDBJ whole genome shotgun (WGS) entry which is preliminary data.</text>
</comment>
<proteinExistence type="predicted"/>
<reference evidence="2 3" key="1">
    <citation type="submission" date="2019-03" db="EMBL/GenBank/DDBJ databases">
        <title>First draft genome of Liparis tanakae, snailfish: a comprehensive survey of snailfish specific genes.</title>
        <authorList>
            <person name="Kim W."/>
            <person name="Song I."/>
            <person name="Jeong J.-H."/>
            <person name="Kim D."/>
            <person name="Kim S."/>
            <person name="Ryu S."/>
            <person name="Song J.Y."/>
            <person name="Lee S.K."/>
        </authorList>
    </citation>
    <scope>NUCLEOTIDE SEQUENCE [LARGE SCALE GENOMIC DNA]</scope>
    <source>
        <tissue evidence="2">Muscle</tissue>
    </source>
</reference>